<organism evidence="1 2">
    <name type="scientific">Rivihabitans pingtungensis</name>
    <dbReference type="NCBI Taxonomy" id="1054498"/>
    <lineage>
        <taxon>Bacteria</taxon>
        <taxon>Pseudomonadati</taxon>
        <taxon>Pseudomonadota</taxon>
        <taxon>Betaproteobacteria</taxon>
        <taxon>Neisseriales</taxon>
        <taxon>Aquaspirillaceae</taxon>
        <taxon>Rivihabitans</taxon>
    </lineage>
</organism>
<evidence type="ECO:0000313" key="2">
    <source>
        <dbReference type="Proteomes" id="UP000247555"/>
    </source>
</evidence>
<sequence length="167" mass="17923">MNWYKALLISLICLAGCNESRNTANQASPAPVAEASQSKVTLDAVRNELMKHNFGQANQLADQLTAASPSVVEAWVVAAEAKAANQNRLAALAALEQAFNHGLREVSLIEQSRYLADIRNGEEYRTLLHRFGLRTHTTQAAVGDVSIVQGGGVTEVRAGDVSVKLPD</sequence>
<comment type="caution">
    <text evidence="1">The sequence shown here is derived from an EMBL/GenBank/DDBJ whole genome shotgun (WGS) entry which is preliminary data.</text>
</comment>
<dbReference type="RefSeq" id="WP_110390638.1">
    <property type="nucleotide sequence ID" value="NZ_QJKI01000008.1"/>
</dbReference>
<keyword evidence="2" id="KW-1185">Reference proteome</keyword>
<dbReference type="Proteomes" id="UP000247555">
    <property type="component" value="Unassembled WGS sequence"/>
</dbReference>
<reference evidence="1 2" key="1">
    <citation type="submission" date="2018-05" db="EMBL/GenBank/DDBJ databases">
        <title>Genomic Encyclopedia of Type Strains, Phase IV (KMG-IV): sequencing the most valuable type-strain genomes for metagenomic binning, comparative biology and taxonomic classification.</title>
        <authorList>
            <person name="Goeker M."/>
        </authorList>
    </citation>
    <scope>NUCLEOTIDE SEQUENCE [LARGE SCALE GENOMIC DNA]</scope>
    <source>
        <strain evidence="1 2">DSM 29661</strain>
    </source>
</reference>
<name>A0A318KN34_9NEIS</name>
<dbReference type="AlphaFoldDB" id="A0A318KN34"/>
<protein>
    <submittedName>
        <fullName evidence="1">Uncharacterized protein</fullName>
    </submittedName>
</protein>
<dbReference type="EMBL" id="QJKI01000008">
    <property type="protein sequence ID" value="PXX79181.1"/>
    <property type="molecule type" value="Genomic_DNA"/>
</dbReference>
<accession>A0A318KN34</accession>
<evidence type="ECO:0000313" key="1">
    <source>
        <dbReference type="EMBL" id="PXX79181.1"/>
    </source>
</evidence>
<dbReference type="OrthoDB" id="9134208at2"/>
<proteinExistence type="predicted"/>
<gene>
    <name evidence="1" type="ORF">DFR34_10872</name>
</gene>